<feature type="transmembrane region" description="Helical" evidence="2">
    <location>
        <begin position="95"/>
        <end position="119"/>
    </location>
</feature>
<evidence type="ECO:0000313" key="4">
    <source>
        <dbReference type="Proteomes" id="UP000318626"/>
    </source>
</evidence>
<dbReference type="Proteomes" id="UP000318626">
    <property type="component" value="Chromosome"/>
</dbReference>
<keyword evidence="2" id="KW-0472">Membrane</keyword>
<evidence type="ECO:0000256" key="2">
    <source>
        <dbReference type="SAM" id="Phobius"/>
    </source>
</evidence>
<keyword evidence="2" id="KW-1133">Transmembrane helix</keyword>
<evidence type="ECO:0000313" key="3">
    <source>
        <dbReference type="EMBL" id="QDU75331.1"/>
    </source>
</evidence>
<accession>A0A518C7X8</accession>
<reference evidence="4" key="1">
    <citation type="submission" date="2019-02" db="EMBL/GenBank/DDBJ databases">
        <title>Deep-cultivation of Planctomycetes and their phenomic and genomic characterization uncovers novel biology.</title>
        <authorList>
            <person name="Wiegand S."/>
            <person name="Jogler M."/>
            <person name="Boedeker C."/>
            <person name="Pinto D."/>
            <person name="Vollmers J."/>
            <person name="Rivas-Marin E."/>
            <person name="Kohn T."/>
            <person name="Peeters S.H."/>
            <person name="Heuer A."/>
            <person name="Rast P."/>
            <person name="Oberbeckmann S."/>
            <person name="Bunk B."/>
            <person name="Jeske O."/>
            <person name="Meyerdierks A."/>
            <person name="Storesund J.E."/>
            <person name="Kallscheuer N."/>
            <person name="Luecker S."/>
            <person name="Lage O.M."/>
            <person name="Pohl T."/>
            <person name="Merkel B.J."/>
            <person name="Hornburger P."/>
            <person name="Mueller R.-W."/>
            <person name="Bruemmer F."/>
            <person name="Labrenz M."/>
            <person name="Spormann A.M."/>
            <person name="Op den Camp H."/>
            <person name="Overmann J."/>
            <person name="Amann R."/>
            <person name="Jetten M.S.M."/>
            <person name="Mascher T."/>
            <person name="Medema M.H."/>
            <person name="Devos D.P."/>
            <person name="Kaster A.-K."/>
            <person name="Ovreas L."/>
            <person name="Rohde M."/>
            <person name="Galperin M.Y."/>
            <person name="Jogler C."/>
        </authorList>
    </citation>
    <scope>NUCLEOTIDE SEQUENCE [LARGE SCALE GENOMIC DNA]</scope>
    <source>
        <strain evidence="4">Pan97</strain>
    </source>
</reference>
<evidence type="ECO:0000256" key="1">
    <source>
        <dbReference type="SAM" id="MobiDB-lite"/>
    </source>
</evidence>
<dbReference type="EMBL" id="CP036289">
    <property type="protein sequence ID" value="QDU75331.1"/>
    <property type="molecule type" value="Genomic_DNA"/>
</dbReference>
<feature type="transmembrane region" description="Helical" evidence="2">
    <location>
        <begin position="68"/>
        <end position="88"/>
    </location>
</feature>
<dbReference type="AlphaFoldDB" id="A0A518C7X8"/>
<feature type="transmembrane region" description="Helical" evidence="2">
    <location>
        <begin position="177"/>
        <end position="198"/>
    </location>
</feature>
<feature type="region of interest" description="Disordered" evidence="1">
    <location>
        <begin position="1"/>
        <end position="26"/>
    </location>
</feature>
<sequence length="330" mass="36189">MMAIASRGGYVGEMNSDHPDDFQTPEPAPLRPSWLLVALSILNIAAGAVTASIALVGLELLWPNPIGYSLLLILLIGLVTMVGQYFGTFRGSYHAAFLAAGASGGCYSMSYLAIVIHRIISDLNSPATAGSGLSHQQSVVWPAIFVVTMGSLWLNGRWGWQLKRRNDQTAGPTRLSISLREMFAFCFLLGLIILPASIQAHRNQSIYRANVAAADAPFPVPDQAEAIQYQRDRHGLIIGSYEVDEQELRSWLDVQAFKMSTGGARLQEITAGPILVTPPDPTQTPFLVPYGTHRVTKGLRAYWHVDDLYHMLTYDRATGVAYYQELAIPE</sequence>
<gene>
    <name evidence="3" type="ORF">Pan97_23610</name>
</gene>
<keyword evidence="2" id="KW-0812">Transmembrane</keyword>
<name>A0A518C7X8_9BACT</name>
<proteinExistence type="predicted"/>
<dbReference type="KEGG" id="bvo:Pan97_23610"/>
<feature type="transmembrane region" description="Helical" evidence="2">
    <location>
        <begin position="34"/>
        <end position="56"/>
    </location>
</feature>
<keyword evidence="4" id="KW-1185">Reference proteome</keyword>
<feature type="transmembrane region" description="Helical" evidence="2">
    <location>
        <begin position="139"/>
        <end position="156"/>
    </location>
</feature>
<protein>
    <submittedName>
        <fullName evidence="3">Uncharacterized protein</fullName>
    </submittedName>
</protein>
<organism evidence="3 4">
    <name type="scientific">Bremerella volcania</name>
    <dbReference type="NCBI Taxonomy" id="2527984"/>
    <lineage>
        <taxon>Bacteria</taxon>
        <taxon>Pseudomonadati</taxon>
        <taxon>Planctomycetota</taxon>
        <taxon>Planctomycetia</taxon>
        <taxon>Pirellulales</taxon>
        <taxon>Pirellulaceae</taxon>
        <taxon>Bremerella</taxon>
    </lineage>
</organism>